<keyword evidence="5 7" id="KW-0012">Acyltransferase</keyword>
<evidence type="ECO:0000313" key="9">
    <source>
        <dbReference type="EMBL" id="ALE03212.1"/>
    </source>
</evidence>
<dbReference type="InterPro" id="IPR017861">
    <property type="entry name" value="KAE1/TsaD"/>
</dbReference>
<feature type="binding site" evidence="7">
    <location>
        <position position="316"/>
    </location>
    <ligand>
        <name>Fe cation</name>
        <dbReference type="ChEBI" id="CHEBI:24875"/>
    </ligand>
</feature>
<name>A0A0M4M2R9_9HYPH</name>
<dbReference type="SUPFAM" id="SSF53067">
    <property type="entry name" value="Actin-like ATPase domain"/>
    <property type="match status" value="2"/>
</dbReference>
<feature type="binding site" evidence="7">
    <location>
        <position position="170"/>
    </location>
    <ligand>
        <name>substrate</name>
    </ligand>
</feature>
<dbReference type="NCBIfam" id="TIGR03723">
    <property type="entry name" value="T6A_TsaD_YgjD"/>
    <property type="match status" value="1"/>
</dbReference>
<dbReference type="OrthoDB" id="9806197at2"/>
<feature type="binding site" evidence="7">
    <location>
        <position position="183"/>
    </location>
    <ligand>
        <name>substrate</name>
    </ligand>
</feature>
<comment type="catalytic activity">
    <reaction evidence="6 7">
        <text>L-threonylcarbamoyladenylate + adenosine(37) in tRNA = N(6)-L-threonylcarbamoyladenosine(37) in tRNA + AMP + H(+)</text>
        <dbReference type="Rhea" id="RHEA:37059"/>
        <dbReference type="Rhea" id="RHEA-COMP:10162"/>
        <dbReference type="Rhea" id="RHEA-COMP:10163"/>
        <dbReference type="ChEBI" id="CHEBI:15378"/>
        <dbReference type="ChEBI" id="CHEBI:73682"/>
        <dbReference type="ChEBI" id="CHEBI:74411"/>
        <dbReference type="ChEBI" id="CHEBI:74418"/>
        <dbReference type="ChEBI" id="CHEBI:456215"/>
        <dbReference type="EC" id="2.3.1.234"/>
    </reaction>
</comment>
<dbReference type="GO" id="GO:0005506">
    <property type="term" value="F:iron ion binding"/>
    <property type="evidence" value="ECO:0007669"/>
    <property type="project" value="UniProtKB-UniRule"/>
</dbReference>
<dbReference type="InterPro" id="IPR000905">
    <property type="entry name" value="Gcp-like_dom"/>
</dbReference>
<keyword evidence="3 7" id="KW-0479">Metal-binding</keyword>
<dbReference type="EMBL" id="CP010401">
    <property type="protein sequence ID" value="ALE03212.1"/>
    <property type="molecule type" value="Genomic_DNA"/>
</dbReference>
<dbReference type="AlphaFoldDB" id="A0A0M4M2R9"/>
<dbReference type="Gene3D" id="3.30.420.40">
    <property type="match status" value="2"/>
</dbReference>
<dbReference type="EC" id="2.3.1.234" evidence="7"/>
<evidence type="ECO:0000259" key="8">
    <source>
        <dbReference type="Pfam" id="PF00814"/>
    </source>
</evidence>
<dbReference type="GO" id="GO:0002949">
    <property type="term" value="P:tRNA threonylcarbamoyladenosine modification"/>
    <property type="evidence" value="ECO:0007669"/>
    <property type="project" value="UniProtKB-UniRule"/>
</dbReference>
<dbReference type="RefSeq" id="WP_053943834.1">
    <property type="nucleotide sequence ID" value="NZ_CP010401.1"/>
</dbReference>
<reference evidence="9 10" key="1">
    <citation type="journal article" date="2015" name="Genome Announc.">
        <title>Complete Genome Sequence of Bartonella ancashensis Strain 20.00, Isolated from the Blood of a Patient with Verruga Peruana.</title>
        <authorList>
            <person name="Hang J."/>
            <person name="Mullins K.E."/>
            <person name="Clifford R.J."/>
            <person name="Onmus-Leone F."/>
            <person name="Yang Y."/>
            <person name="Jiang J."/>
            <person name="Leguia M."/>
            <person name="Kasper M.R."/>
            <person name="Maguina C."/>
            <person name="Lesho E.P."/>
            <person name="Jarman R.G."/>
            <person name="Richards A.L."/>
            <person name="Blazes D."/>
        </authorList>
    </citation>
    <scope>NUCLEOTIDE SEQUENCE [LARGE SCALE GENOMIC DNA]</scope>
    <source>
        <strain evidence="9 10">20.00</strain>
    </source>
</reference>
<dbReference type="FunFam" id="3.30.420.40:FF:000012">
    <property type="entry name" value="tRNA N6-adenosine threonylcarbamoyltransferase"/>
    <property type="match status" value="1"/>
</dbReference>
<keyword evidence="2 7" id="KW-0819">tRNA processing</keyword>
<proteinExistence type="inferred from homology"/>
<dbReference type="KEGG" id="banc:PU02_0398"/>
<evidence type="ECO:0000256" key="4">
    <source>
        <dbReference type="ARBA" id="ARBA00023004"/>
    </source>
</evidence>
<dbReference type="NCBIfam" id="TIGR00329">
    <property type="entry name" value="gcp_kae1"/>
    <property type="match status" value="1"/>
</dbReference>
<evidence type="ECO:0000256" key="1">
    <source>
        <dbReference type="ARBA" id="ARBA00022679"/>
    </source>
</evidence>
<keyword evidence="7" id="KW-0963">Cytoplasm</keyword>
<sequence>MRLLGIETSCDETATAIIEHSLKEKSRILSNVVWSQVEDHAPYGGVVPEIAARAHVEILDSLILKTLTEAKVTLKEIDAIAVTGGPGLVGGLLVGLMSAKALSLATGKPFIAVNHLEGHALTAVLTHQVKFPYLLLLVSGGHTQIIIVHGVGKYQRLGTTIDDALGEAFDKTAKLLGLPYPGGPAIEKAAFLGDKDLIPLPRPLKGTKHLNFSFSGLKTAVRQAATALAPLSKKDISDIAASFQAAVIDVLQDRIHLALQHFTHCCLSSQISEKHRPAFVVAGGVAANQAIRSTLQNLTHQHGFEFIAPPPLLCTDNAAMIAFAGAERIARGQTSSFDIVPRSRWPLDENASPIVGTGRRGTKV</sequence>
<accession>A0A0M4M2R9</accession>
<keyword evidence="10" id="KW-1185">Reference proteome</keyword>
<dbReference type="InterPro" id="IPR043129">
    <property type="entry name" value="ATPase_NBD"/>
</dbReference>
<evidence type="ECO:0000313" key="10">
    <source>
        <dbReference type="Proteomes" id="UP000057213"/>
    </source>
</evidence>
<dbReference type="PRINTS" id="PR00789">
    <property type="entry name" value="OSIALOPTASE"/>
</dbReference>
<dbReference type="InterPro" id="IPR022450">
    <property type="entry name" value="TsaD"/>
</dbReference>
<dbReference type="GO" id="GO:0061711">
    <property type="term" value="F:tRNA N(6)-L-threonylcarbamoyladenine synthase activity"/>
    <property type="evidence" value="ECO:0007669"/>
    <property type="project" value="UniProtKB-EC"/>
</dbReference>
<dbReference type="PANTHER" id="PTHR11735">
    <property type="entry name" value="TRNA N6-ADENOSINE THREONYLCARBAMOYLTRANSFERASE"/>
    <property type="match status" value="1"/>
</dbReference>
<dbReference type="CDD" id="cd24133">
    <property type="entry name" value="ASKHA_NBD_TsaD_bac"/>
    <property type="match status" value="1"/>
</dbReference>
<dbReference type="GO" id="GO:0005737">
    <property type="term" value="C:cytoplasm"/>
    <property type="evidence" value="ECO:0007669"/>
    <property type="project" value="UniProtKB-SubCell"/>
</dbReference>
<dbReference type="HAMAP" id="MF_01445">
    <property type="entry name" value="TsaD"/>
    <property type="match status" value="1"/>
</dbReference>
<keyword evidence="4 7" id="KW-0408">Iron</keyword>
<comment type="subcellular location">
    <subcellularLocation>
        <location evidence="7">Cytoplasm</location>
    </subcellularLocation>
</comment>
<keyword evidence="1 7" id="KW-0808">Transferase</keyword>
<evidence type="ECO:0000256" key="2">
    <source>
        <dbReference type="ARBA" id="ARBA00022694"/>
    </source>
</evidence>
<feature type="domain" description="Gcp-like" evidence="8">
    <location>
        <begin position="28"/>
        <end position="323"/>
    </location>
</feature>
<evidence type="ECO:0000256" key="7">
    <source>
        <dbReference type="HAMAP-Rule" id="MF_01445"/>
    </source>
</evidence>
<dbReference type="PANTHER" id="PTHR11735:SF6">
    <property type="entry name" value="TRNA N6-ADENOSINE THREONYLCARBAMOYLTRANSFERASE, MITOCHONDRIAL"/>
    <property type="match status" value="1"/>
</dbReference>
<dbReference type="Proteomes" id="UP000057213">
    <property type="component" value="Chromosome"/>
</dbReference>
<feature type="binding site" evidence="7">
    <location>
        <position position="115"/>
    </location>
    <ligand>
        <name>Fe cation</name>
        <dbReference type="ChEBI" id="CHEBI:24875"/>
    </ligand>
</feature>
<evidence type="ECO:0000256" key="3">
    <source>
        <dbReference type="ARBA" id="ARBA00022723"/>
    </source>
</evidence>
<organism evidence="9 10">
    <name type="scientific">Bartonella ancashensis</name>
    <dbReference type="NCBI Taxonomy" id="1318743"/>
    <lineage>
        <taxon>Bacteria</taxon>
        <taxon>Pseudomonadati</taxon>
        <taxon>Pseudomonadota</taxon>
        <taxon>Alphaproteobacteria</taxon>
        <taxon>Hyphomicrobiales</taxon>
        <taxon>Bartonellaceae</taxon>
        <taxon>Bartonella</taxon>
    </lineage>
</organism>
<protein>
    <recommendedName>
        <fullName evidence="7">tRNA N6-adenosine threonylcarbamoyltransferase</fullName>
        <ecNumber evidence="7">2.3.1.234</ecNumber>
    </recommendedName>
    <alternativeName>
        <fullName evidence="7">N6-L-threonylcarbamoyladenine synthase</fullName>
        <shortName evidence="7">t(6)A synthase</shortName>
    </alternativeName>
    <alternativeName>
        <fullName evidence="7">t(6)A37 threonylcarbamoyladenosine biosynthesis protein TsaD</fullName>
    </alternativeName>
    <alternativeName>
        <fullName evidence="7">tRNA threonylcarbamoyladenosine biosynthesis protein TsaD</fullName>
    </alternativeName>
</protein>
<feature type="binding site" evidence="7">
    <location>
        <position position="288"/>
    </location>
    <ligand>
        <name>substrate</name>
    </ligand>
</feature>
<evidence type="ECO:0000256" key="6">
    <source>
        <dbReference type="ARBA" id="ARBA00048117"/>
    </source>
</evidence>
<gene>
    <name evidence="7" type="primary">tsaD</name>
    <name evidence="9" type="ORF">PU02_0398</name>
</gene>
<feature type="binding site" evidence="7">
    <location>
        <begin position="137"/>
        <end position="141"/>
    </location>
    <ligand>
        <name>substrate</name>
    </ligand>
</feature>
<comment type="similarity">
    <text evidence="7">Belongs to the KAE1 / TsaD family.</text>
</comment>
<feature type="binding site" evidence="7">
    <location>
        <position position="119"/>
    </location>
    <ligand>
        <name>Fe cation</name>
        <dbReference type="ChEBI" id="CHEBI:24875"/>
    </ligand>
</feature>
<comment type="function">
    <text evidence="7">Required for the formation of a threonylcarbamoyl group on adenosine at position 37 (t(6)A37) in tRNAs that read codons beginning with adenine. Is involved in the transfer of the threonylcarbamoyl moiety of threonylcarbamoyl-AMP (TC-AMP) to the N6 group of A37, together with TsaE and TsaB. TsaD likely plays a direct catalytic role in this reaction.</text>
</comment>
<feature type="binding site" evidence="7">
    <location>
        <position position="187"/>
    </location>
    <ligand>
        <name>substrate</name>
    </ligand>
</feature>
<evidence type="ECO:0000256" key="5">
    <source>
        <dbReference type="ARBA" id="ARBA00023315"/>
    </source>
</evidence>
<dbReference type="PATRIC" id="fig|1318743.3.peg.410"/>
<comment type="cofactor">
    <cofactor evidence="7">
        <name>Fe(2+)</name>
        <dbReference type="ChEBI" id="CHEBI:29033"/>
    </cofactor>
    <text evidence="7">Binds 1 Fe(2+) ion per subunit.</text>
</comment>
<dbReference type="STRING" id="1318743.PU02_0398"/>
<dbReference type="Pfam" id="PF00814">
    <property type="entry name" value="TsaD"/>
    <property type="match status" value="1"/>
</dbReference>